<protein>
    <submittedName>
        <fullName evidence="7">DUF4149 domain-containing protein</fullName>
    </submittedName>
</protein>
<keyword evidence="3 5" id="KW-1133">Transmembrane helix</keyword>
<accession>A0A7C5L4A4</accession>
<name>A0A7C5L4A4_AQUAO</name>
<organism evidence="7">
    <name type="scientific">Aquifex aeolicus</name>
    <dbReference type="NCBI Taxonomy" id="63363"/>
    <lineage>
        <taxon>Bacteria</taxon>
        <taxon>Pseudomonadati</taxon>
        <taxon>Aquificota</taxon>
        <taxon>Aquificia</taxon>
        <taxon>Aquificales</taxon>
        <taxon>Aquificaceae</taxon>
        <taxon>Aquifex</taxon>
    </lineage>
</organism>
<dbReference type="AlphaFoldDB" id="A0A7C5L4A4"/>
<sequence length="138" mass="14926">MNRILIFLLSAYFGLGVFFSAVVAPVLFRSLERSVAGGIVEQIFPFYFGAGLGAAGVSLLIALTSKMSRLLITLIAANLLVLLALQFYVLPRIHTLKGADSPAFVKLHLLSVIMSVISLFFTFSAIIYLIVRTKDAGS</sequence>
<proteinExistence type="predicted"/>
<keyword evidence="2 5" id="KW-0812">Transmembrane</keyword>
<evidence type="ECO:0000256" key="4">
    <source>
        <dbReference type="ARBA" id="ARBA00023136"/>
    </source>
</evidence>
<feature type="domain" description="TMEM205-like" evidence="6">
    <location>
        <begin position="8"/>
        <end position="97"/>
    </location>
</feature>
<dbReference type="Proteomes" id="UP000885792">
    <property type="component" value="Unassembled WGS sequence"/>
</dbReference>
<comment type="caution">
    <text evidence="7">The sequence shown here is derived from an EMBL/GenBank/DDBJ whole genome shotgun (WGS) entry which is preliminary data.</text>
</comment>
<evidence type="ECO:0000259" key="6">
    <source>
        <dbReference type="Pfam" id="PF13664"/>
    </source>
</evidence>
<keyword evidence="4 5" id="KW-0472">Membrane</keyword>
<feature type="transmembrane region" description="Helical" evidence="5">
    <location>
        <begin position="44"/>
        <end position="63"/>
    </location>
</feature>
<feature type="transmembrane region" description="Helical" evidence="5">
    <location>
        <begin position="109"/>
        <end position="131"/>
    </location>
</feature>
<comment type="subcellular location">
    <subcellularLocation>
        <location evidence="1">Membrane</location>
    </subcellularLocation>
</comment>
<evidence type="ECO:0000256" key="3">
    <source>
        <dbReference type="ARBA" id="ARBA00022989"/>
    </source>
</evidence>
<gene>
    <name evidence="7" type="ORF">ENJ61_01625</name>
</gene>
<dbReference type="GO" id="GO:0016020">
    <property type="term" value="C:membrane"/>
    <property type="evidence" value="ECO:0007669"/>
    <property type="project" value="UniProtKB-SubCell"/>
</dbReference>
<reference evidence="7" key="1">
    <citation type="journal article" date="2020" name="mSystems">
        <title>Genome- and Community-Level Interaction Insights into Carbon Utilization and Element Cycling Functions of Hydrothermarchaeota in Hydrothermal Sediment.</title>
        <authorList>
            <person name="Zhou Z."/>
            <person name="Liu Y."/>
            <person name="Xu W."/>
            <person name="Pan J."/>
            <person name="Luo Z.H."/>
            <person name="Li M."/>
        </authorList>
    </citation>
    <scope>NUCLEOTIDE SEQUENCE [LARGE SCALE GENOMIC DNA]</scope>
    <source>
        <strain evidence="7">HyVt-501</strain>
    </source>
</reference>
<evidence type="ECO:0000256" key="2">
    <source>
        <dbReference type="ARBA" id="ARBA00022692"/>
    </source>
</evidence>
<evidence type="ECO:0000256" key="5">
    <source>
        <dbReference type="SAM" id="Phobius"/>
    </source>
</evidence>
<evidence type="ECO:0000256" key="1">
    <source>
        <dbReference type="ARBA" id="ARBA00004370"/>
    </source>
</evidence>
<dbReference type="EMBL" id="DRNB01000054">
    <property type="protein sequence ID" value="HHJ63585.1"/>
    <property type="molecule type" value="Genomic_DNA"/>
</dbReference>
<dbReference type="Pfam" id="PF13664">
    <property type="entry name" value="DUF4149"/>
    <property type="match status" value="1"/>
</dbReference>
<dbReference type="InterPro" id="IPR025423">
    <property type="entry name" value="TMEM205-like"/>
</dbReference>
<feature type="transmembrane region" description="Helical" evidence="5">
    <location>
        <begin position="70"/>
        <end position="89"/>
    </location>
</feature>
<evidence type="ECO:0000313" key="7">
    <source>
        <dbReference type="EMBL" id="HHJ63585.1"/>
    </source>
</evidence>